<dbReference type="CDD" id="cd00609">
    <property type="entry name" value="AAT_like"/>
    <property type="match status" value="1"/>
</dbReference>
<dbReference type="GO" id="GO:0008483">
    <property type="term" value="F:transaminase activity"/>
    <property type="evidence" value="ECO:0007669"/>
    <property type="project" value="UniProtKB-KW"/>
</dbReference>
<evidence type="ECO:0000313" key="8">
    <source>
        <dbReference type="EMBL" id="MDN4073275.1"/>
    </source>
</evidence>
<dbReference type="SUPFAM" id="SSF53383">
    <property type="entry name" value="PLP-dependent transferases"/>
    <property type="match status" value="1"/>
</dbReference>
<dbReference type="InterPro" id="IPR004839">
    <property type="entry name" value="Aminotransferase_I/II_large"/>
</dbReference>
<dbReference type="InterPro" id="IPR050596">
    <property type="entry name" value="AspAT/PAT-like"/>
</dbReference>
<dbReference type="EMBL" id="JAUHLN010000002">
    <property type="protein sequence ID" value="MDN4073275.1"/>
    <property type="molecule type" value="Genomic_DNA"/>
</dbReference>
<evidence type="ECO:0000256" key="2">
    <source>
        <dbReference type="ARBA" id="ARBA00007441"/>
    </source>
</evidence>
<organism evidence="8 9">
    <name type="scientific">Fictibacillus terranigra</name>
    <dbReference type="NCBI Taxonomy" id="3058424"/>
    <lineage>
        <taxon>Bacteria</taxon>
        <taxon>Bacillati</taxon>
        <taxon>Bacillota</taxon>
        <taxon>Bacilli</taxon>
        <taxon>Bacillales</taxon>
        <taxon>Fictibacillaceae</taxon>
        <taxon>Fictibacillus</taxon>
    </lineage>
</organism>
<comment type="caution">
    <text evidence="8">The sequence shown here is derived from an EMBL/GenBank/DDBJ whole genome shotgun (WGS) entry which is preliminary data.</text>
</comment>
<keyword evidence="4 6" id="KW-0808">Transferase</keyword>
<dbReference type="PROSITE" id="PS00105">
    <property type="entry name" value="AA_TRANSFER_CLASS_1"/>
    <property type="match status" value="1"/>
</dbReference>
<dbReference type="InterPro" id="IPR015424">
    <property type="entry name" value="PyrdxlP-dep_Trfase"/>
</dbReference>
<evidence type="ECO:0000256" key="3">
    <source>
        <dbReference type="ARBA" id="ARBA00022576"/>
    </source>
</evidence>
<keyword evidence="9" id="KW-1185">Reference proteome</keyword>
<dbReference type="PANTHER" id="PTHR46383:SF4">
    <property type="entry name" value="AMINOTRANSFERASE"/>
    <property type="match status" value="1"/>
</dbReference>
<dbReference type="Gene3D" id="3.90.1150.10">
    <property type="entry name" value="Aspartate Aminotransferase, domain 1"/>
    <property type="match status" value="1"/>
</dbReference>
<dbReference type="PANTHER" id="PTHR46383">
    <property type="entry name" value="ASPARTATE AMINOTRANSFERASE"/>
    <property type="match status" value="1"/>
</dbReference>
<dbReference type="InterPro" id="IPR004838">
    <property type="entry name" value="NHTrfase_class1_PyrdxlP-BS"/>
</dbReference>
<dbReference type="Proteomes" id="UP001168694">
    <property type="component" value="Unassembled WGS sequence"/>
</dbReference>
<dbReference type="Pfam" id="PF00155">
    <property type="entry name" value="Aminotran_1_2"/>
    <property type="match status" value="1"/>
</dbReference>
<comment type="cofactor">
    <cofactor evidence="1 6">
        <name>pyridoxal 5'-phosphate</name>
        <dbReference type="ChEBI" id="CHEBI:597326"/>
    </cofactor>
</comment>
<feature type="domain" description="Aminotransferase class I/classII large" evidence="7">
    <location>
        <begin position="29"/>
        <end position="376"/>
    </location>
</feature>
<keyword evidence="3 6" id="KW-0032">Aminotransferase</keyword>
<evidence type="ECO:0000256" key="4">
    <source>
        <dbReference type="ARBA" id="ARBA00022679"/>
    </source>
</evidence>
<evidence type="ECO:0000256" key="5">
    <source>
        <dbReference type="ARBA" id="ARBA00022898"/>
    </source>
</evidence>
<proteinExistence type="inferred from homology"/>
<dbReference type="InterPro" id="IPR015421">
    <property type="entry name" value="PyrdxlP-dep_Trfase_major"/>
</dbReference>
<dbReference type="InterPro" id="IPR015422">
    <property type="entry name" value="PyrdxlP-dep_Trfase_small"/>
</dbReference>
<dbReference type="EC" id="2.6.1.-" evidence="6"/>
<dbReference type="Gene3D" id="3.40.640.10">
    <property type="entry name" value="Type I PLP-dependent aspartate aminotransferase-like (Major domain)"/>
    <property type="match status" value="1"/>
</dbReference>
<protein>
    <recommendedName>
        <fullName evidence="6">Aminotransferase</fullName>
        <ecNumber evidence="6">2.6.1.-</ecNumber>
    </recommendedName>
</protein>
<gene>
    <name evidence="8" type="ORF">QYF49_09685</name>
</gene>
<name>A0ABT8E5T9_9BACL</name>
<dbReference type="RefSeq" id="WP_290399413.1">
    <property type="nucleotide sequence ID" value="NZ_JAUHLN010000002.1"/>
</dbReference>
<keyword evidence="5" id="KW-0663">Pyridoxal phosphate</keyword>
<evidence type="ECO:0000313" key="9">
    <source>
        <dbReference type="Proteomes" id="UP001168694"/>
    </source>
</evidence>
<evidence type="ECO:0000259" key="7">
    <source>
        <dbReference type="Pfam" id="PF00155"/>
    </source>
</evidence>
<accession>A0ABT8E5T9</accession>
<reference evidence="8" key="1">
    <citation type="submission" date="2023-06" db="EMBL/GenBank/DDBJ databases">
        <title>Draft Genome Sequences of Representative Paenibacillus Polymyxa, Bacillus cereus, Fictibacillus sp., and Brevibacillus agri Strains Isolated from Amazonian Dark Earth.</title>
        <authorList>
            <person name="Pellegrinetti T.A."/>
            <person name="Cunha I.C.M."/>
            <person name="Chaves M.G."/>
            <person name="Freitas A.S."/>
            <person name="Silva A.V.R."/>
            <person name="Tsai S.M."/>
            <person name="Mendes L.W."/>
        </authorList>
    </citation>
    <scope>NUCLEOTIDE SEQUENCE</scope>
    <source>
        <strain evidence="8">CENA-BCM004</strain>
    </source>
</reference>
<sequence length="389" mass="43188">MEHLLNPAVRHIQISGIRTFYNLVSEYPDAISFTLGLPDFPTPEHIKEAAKKAIDENKTVYSHNAGYIDLRKAAAAYLSEKYGMEYEPENEVIVTNGASEAIDISLRTILDEGCDVLLPGPVYPGYAPVIELCKANPVYVDTTKNGFKLSAELIKKHLTPNTRCVILPYPSNPTGCVLTPDELNDIAALLKDKDIFVLSDEIYSELTYGHTHCSIASMPGMKKKTIVINGLSKSHSMTGWRIGLVFAPAEIARHLLKVHQYNATCASTISQMAAIEALTDGKDDALPMKEEYEKRLEYVIRRLQEMGLHAEKPGGAFYIFPDISPFRMTSLEFATNLLEKERVAVVPGSAFSKLGEGYIRISYAASMDELTNGLDRLESFIKTLPNYNE</sequence>
<evidence type="ECO:0000256" key="1">
    <source>
        <dbReference type="ARBA" id="ARBA00001933"/>
    </source>
</evidence>
<comment type="similarity">
    <text evidence="2 6">Belongs to the class-I pyridoxal-phosphate-dependent aminotransferase family.</text>
</comment>
<evidence type="ECO:0000256" key="6">
    <source>
        <dbReference type="RuleBase" id="RU000481"/>
    </source>
</evidence>
<dbReference type="NCBIfam" id="NF005817">
    <property type="entry name" value="PRK07683.1"/>
    <property type="match status" value="1"/>
</dbReference>